<evidence type="ECO:0000256" key="1">
    <source>
        <dbReference type="SAM" id="MobiDB-lite"/>
    </source>
</evidence>
<dbReference type="AlphaFoldDB" id="A0A221KEN5"/>
<dbReference type="EMBL" id="CP022423">
    <property type="protein sequence ID" value="ASM77504.1"/>
    <property type="molecule type" value="Genomic_DNA"/>
</dbReference>
<sequence length="217" mass="22688">MKMQAHKMMDSGVRALAGGCCGLVLAWACTTGVVAAPARGASPVTGVVTQVLDGQTVLVQPAARGAAALKVQLQGVDAPEPCQSGAAQAKDALAQRVERKTVQVTLASSSGDSAGVVRGKLSLKGQDVGAALVREGWVWREGKHYTQEERQAMADKRGVHAAKKAMSPAEFRRRYGPCHAFAPGGARAPQSAASRSEPEWLDPPTEDRINNGSSLSY</sequence>
<name>A0A221KEN5_VITFI</name>
<dbReference type="Pfam" id="PF00565">
    <property type="entry name" value="SNase"/>
    <property type="match status" value="1"/>
</dbReference>
<protein>
    <submittedName>
        <fullName evidence="3">Nuclease</fullName>
    </submittedName>
</protein>
<evidence type="ECO:0000259" key="2">
    <source>
        <dbReference type="PROSITE" id="PS50830"/>
    </source>
</evidence>
<dbReference type="InterPro" id="IPR035437">
    <property type="entry name" value="SNase_OB-fold_sf"/>
</dbReference>
<dbReference type="InterPro" id="IPR016071">
    <property type="entry name" value="Staphylococal_nuclease_OB-fold"/>
</dbReference>
<reference evidence="3 4" key="1">
    <citation type="submission" date="2017-07" db="EMBL/GenBank/DDBJ databases">
        <title>Complete Genome Sequence of the cosmetic ferment Vitreoscilla filiformis (ATCC15551).</title>
        <authorList>
            <person name="Contreras S."/>
            <person name="Sagory-Zalkind P."/>
            <person name="Blanquart H."/>
            <person name="Iltis A."/>
            <person name="Morand S.C."/>
        </authorList>
    </citation>
    <scope>NUCLEOTIDE SEQUENCE [LARGE SCALE GENOMIC DNA]</scope>
    <source>
        <strain evidence="3 4">ATCC 15551</strain>
    </source>
</reference>
<keyword evidence="4" id="KW-1185">Reference proteome</keyword>
<dbReference type="OrthoDB" id="9805504at2"/>
<organism evidence="3 4">
    <name type="scientific">Vitreoscilla filiformis</name>
    <dbReference type="NCBI Taxonomy" id="63"/>
    <lineage>
        <taxon>Bacteria</taxon>
        <taxon>Pseudomonadati</taxon>
        <taxon>Pseudomonadota</taxon>
        <taxon>Betaproteobacteria</taxon>
        <taxon>Neisseriales</taxon>
        <taxon>Neisseriaceae</taxon>
        <taxon>Vitreoscilla</taxon>
    </lineage>
</organism>
<dbReference type="RefSeq" id="WP_089416594.1">
    <property type="nucleotide sequence ID" value="NZ_CP022423.1"/>
</dbReference>
<feature type="domain" description="TNase-like" evidence="2">
    <location>
        <begin position="42"/>
        <end position="202"/>
    </location>
</feature>
<gene>
    <name evidence="3" type="ORF">VITFI_CDS1726</name>
</gene>
<dbReference type="Proteomes" id="UP000199729">
    <property type="component" value="Chromosome"/>
</dbReference>
<dbReference type="KEGG" id="vff:VITFI_CDS1726"/>
<accession>A0A221KEN5</accession>
<dbReference type="PROSITE" id="PS50830">
    <property type="entry name" value="TNASE_3"/>
    <property type="match status" value="1"/>
</dbReference>
<dbReference type="SMART" id="SM00318">
    <property type="entry name" value="SNc"/>
    <property type="match status" value="1"/>
</dbReference>
<evidence type="ECO:0000313" key="3">
    <source>
        <dbReference type="EMBL" id="ASM77504.1"/>
    </source>
</evidence>
<feature type="region of interest" description="Disordered" evidence="1">
    <location>
        <begin position="177"/>
        <end position="217"/>
    </location>
</feature>
<dbReference type="Gene3D" id="2.40.50.90">
    <property type="match status" value="1"/>
</dbReference>
<proteinExistence type="predicted"/>
<evidence type="ECO:0000313" key="4">
    <source>
        <dbReference type="Proteomes" id="UP000199729"/>
    </source>
</evidence>
<dbReference type="SUPFAM" id="SSF50199">
    <property type="entry name" value="Staphylococcal nuclease"/>
    <property type="match status" value="1"/>
</dbReference>